<dbReference type="SUPFAM" id="SSF53850">
    <property type="entry name" value="Periplasmic binding protein-like II"/>
    <property type="match status" value="1"/>
</dbReference>
<name>A0A7G5N2S2_9FIRM</name>
<evidence type="ECO:0000313" key="3">
    <source>
        <dbReference type="Proteomes" id="UP000515789"/>
    </source>
</evidence>
<protein>
    <submittedName>
        <fullName evidence="2">Extracellular solute-binding protein</fullName>
    </submittedName>
</protein>
<dbReference type="InterPro" id="IPR006059">
    <property type="entry name" value="SBP"/>
</dbReference>
<accession>A0A7G5N2S2</accession>
<dbReference type="AlphaFoldDB" id="A0A7G5N2S2"/>
<dbReference type="PANTHER" id="PTHR43649">
    <property type="entry name" value="ARABINOSE-BINDING PROTEIN-RELATED"/>
    <property type="match status" value="1"/>
</dbReference>
<organism evidence="2 3">
    <name type="scientific">Blautia producta</name>
    <dbReference type="NCBI Taxonomy" id="33035"/>
    <lineage>
        <taxon>Bacteria</taxon>
        <taxon>Bacillati</taxon>
        <taxon>Bacillota</taxon>
        <taxon>Clostridia</taxon>
        <taxon>Lachnospirales</taxon>
        <taxon>Lachnospiraceae</taxon>
        <taxon>Blautia</taxon>
    </lineage>
</organism>
<dbReference type="Gene3D" id="3.40.190.10">
    <property type="entry name" value="Periplasmic binding protein-like II"/>
    <property type="match status" value="2"/>
</dbReference>
<dbReference type="Proteomes" id="UP000515789">
    <property type="component" value="Chromosome"/>
</dbReference>
<evidence type="ECO:0000313" key="2">
    <source>
        <dbReference type="EMBL" id="QMW81165.1"/>
    </source>
</evidence>
<feature type="compositionally biased region" description="Basic and acidic residues" evidence="1">
    <location>
        <begin position="39"/>
        <end position="56"/>
    </location>
</feature>
<dbReference type="EMBL" id="CP039126">
    <property type="protein sequence ID" value="QMW81165.1"/>
    <property type="molecule type" value="Genomic_DNA"/>
</dbReference>
<sequence>MVPVLEKNTEEKVMKKKVFAMLMAAVVTFSMGACGSGDQKGEEGSKKEDTTETEGKPVELSMMVWDGGTGEASEVVVHDIIDDFNKENEGKIKIVPEYLPSEQTKTKLPTLMAANNAPDLFMSWSAGYLEPYVKAGKVYSLQEALDSDPEWKNQFLESVMEHVTYDGEIYAIPTVLSTQVAYYNKEIYDKFNLPIPKTHEEYIEGLKVIRDSGEGIIPMAFGNSTAWPSASHSEILANRIGGNEPFDKALDGSGKWTDESFVKAASLLQEMANEKLVPDGYAGMTPEEAVEQFKSGKAASFIWSSYCISNFEAEDSAVKDKVVLGKCPTVEGGKGDENNWLGQADRCLVVSERCENKDAAVEFIKYYTQTKYMQEMADAGTLTTINADKLDLSNVGPIASQIMKLHSDMTGLFVFYDVALGSVVGNEYNNTVQAIMSGSDSQEMFENFQQFFDDNYEK</sequence>
<dbReference type="PROSITE" id="PS51257">
    <property type="entry name" value="PROKAR_LIPOPROTEIN"/>
    <property type="match status" value="1"/>
</dbReference>
<dbReference type="Pfam" id="PF01547">
    <property type="entry name" value="SBP_bac_1"/>
    <property type="match status" value="1"/>
</dbReference>
<proteinExistence type="predicted"/>
<dbReference type="PANTHER" id="PTHR43649:SF14">
    <property type="entry name" value="BLR3389 PROTEIN"/>
    <property type="match status" value="1"/>
</dbReference>
<dbReference type="InterPro" id="IPR050490">
    <property type="entry name" value="Bact_solute-bd_prot1"/>
</dbReference>
<gene>
    <name evidence="2" type="ORF">E5259_28370</name>
</gene>
<feature type="region of interest" description="Disordered" evidence="1">
    <location>
        <begin position="35"/>
        <end position="56"/>
    </location>
</feature>
<reference evidence="2 3" key="1">
    <citation type="submission" date="2019-04" db="EMBL/GenBank/DDBJ databases">
        <authorList>
            <person name="Schori C."/>
            <person name="Ahrens C."/>
        </authorList>
    </citation>
    <scope>NUCLEOTIDE SEQUENCE [LARGE SCALE GENOMIC DNA]</scope>
    <source>
        <strain evidence="2 3">DSM 2950</strain>
    </source>
</reference>
<evidence type="ECO:0000256" key="1">
    <source>
        <dbReference type="SAM" id="MobiDB-lite"/>
    </source>
</evidence>